<dbReference type="FunFam" id="2.40.100.10:FF:000025">
    <property type="entry name" value="Peptidyl-prolyl cis-trans isomerase CYP19-2"/>
    <property type="match status" value="1"/>
</dbReference>
<dbReference type="Gene3D" id="2.40.100.10">
    <property type="entry name" value="Cyclophilin-like"/>
    <property type="match status" value="1"/>
</dbReference>
<organism evidence="6">
    <name type="scientific">Heligmosomoides polygyrus</name>
    <name type="common">Parasitic roundworm</name>
    <dbReference type="NCBI Taxonomy" id="6339"/>
    <lineage>
        <taxon>Eukaryota</taxon>
        <taxon>Metazoa</taxon>
        <taxon>Ecdysozoa</taxon>
        <taxon>Nematoda</taxon>
        <taxon>Chromadorea</taxon>
        <taxon>Rhabditida</taxon>
        <taxon>Rhabditina</taxon>
        <taxon>Rhabditomorpha</taxon>
        <taxon>Strongyloidea</taxon>
        <taxon>Heligmosomidae</taxon>
        <taxon>Heligmosomoides</taxon>
    </lineage>
</organism>
<sequence length="205" mass="22756">MWSKFAFGIRPLNHAQDTAGQKLGRIVIGLFGKTVPKTVKNFVHITQTFTQVMLLVFQGEGYIGSTFHRVIKGFMIQGGDFTKHDGTGGVSIYGPTFPDENFVLKHSEAGWVSMANAGKDTNGSQFFIITAPAPHLNDHHVVFGKVSCVYLMIGNTRKCCSGRIHQRLITLTENSQRKTQTRRYGGLPLTISQAAIRDFGRNFFC</sequence>
<comment type="function">
    <text evidence="4">PPIases accelerate the folding of proteins. It catalyzes the cis-trans isomerization of proline imidic peptide bonds in oligopeptides.</text>
</comment>
<dbReference type="GO" id="GO:0006457">
    <property type="term" value="P:protein folding"/>
    <property type="evidence" value="ECO:0007669"/>
    <property type="project" value="InterPro"/>
</dbReference>
<name>A0A3P8HIK0_HELPZ</name>
<keyword evidence="3 4" id="KW-0413">Isomerase</keyword>
<protein>
    <recommendedName>
        <fullName evidence="4">Peptidyl-prolyl cis-trans isomerase</fullName>
        <shortName evidence="4">PPIase</shortName>
        <ecNumber evidence="4">5.2.1.8</ecNumber>
    </recommendedName>
</protein>
<dbReference type="Pfam" id="PF00160">
    <property type="entry name" value="Pro_isomerase"/>
    <property type="match status" value="1"/>
</dbReference>
<dbReference type="AlphaFoldDB" id="A0A3P8HIK0"/>
<proteinExistence type="inferred from homology"/>
<comment type="catalytic activity">
    <reaction evidence="1 4">
        <text>[protein]-peptidylproline (omega=180) = [protein]-peptidylproline (omega=0)</text>
        <dbReference type="Rhea" id="RHEA:16237"/>
        <dbReference type="Rhea" id="RHEA-COMP:10747"/>
        <dbReference type="Rhea" id="RHEA-COMP:10748"/>
        <dbReference type="ChEBI" id="CHEBI:83833"/>
        <dbReference type="ChEBI" id="CHEBI:83834"/>
        <dbReference type="EC" id="5.2.1.8"/>
    </reaction>
</comment>
<evidence type="ECO:0000259" key="5">
    <source>
        <dbReference type="PROSITE" id="PS50072"/>
    </source>
</evidence>
<evidence type="ECO:0000256" key="4">
    <source>
        <dbReference type="RuleBase" id="RU363019"/>
    </source>
</evidence>
<keyword evidence="2 4" id="KW-0697">Rotamase</keyword>
<dbReference type="SUPFAM" id="SSF50891">
    <property type="entry name" value="Cyclophilin-like"/>
    <property type="match status" value="1"/>
</dbReference>
<dbReference type="EMBL" id="UZAH01036592">
    <property type="protein sequence ID" value="VDP46249.1"/>
    <property type="molecule type" value="Genomic_DNA"/>
</dbReference>
<dbReference type="EC" id="5.2.1.8" evidence="4"/>
<evidence type="ECO:0000256" key="3">
    <source>
        <dbReference type="ARBA" id="ARBA00023235"/>
    </source>
</evidence>
<dbReference type="GO" id="GO:0005737">
    <property type="term" value="C:cytoplasm"/>
    <property type="evidence" value="ECO:0007669"/>
    <property type="project" value="TreeGrafter"/>
</dbReference>
<dbReference type="InterPro" id="IPR029000">
    <property type="entry name" value="Cyclophilin-like_dom_sf"/>
</dbReference>
<feature type="domain" description="PPIase cyclophilin-type" evidence="5">
    <location>
        <begin position="18"/>
        <end position="146"/>
    </location>
</feature>
<dbReference type="PRINTS" id="PR00153">
    <property type="entry name" value="CSAPPISMRASE"/>
</dbReference>
<evidence type="ECO:0000256" key="1">
    <source>
        <dbReference type="ARBA" id="ARBA00000971"/>
    </source>
</evidence>
<dbReference type="PANTHER" id="PTHR11071">
    <property type="entry name" value="PEPTIDYL-PROLYL CIS-TRANS ISOMERASE"/>
    <property type="match status" value="1"/>
</dbReference>
<accession>A0A3P8HIK0</accession>
<dbReference type="PROSITE" id="PS00170">
    <property type="entry name" value="CSA_PPIASE_1"/>
    <property type="match status" value="1"/>
</dbReference>
<dbReference type="GO" id="GO:0003755">
    <property type="term" value="F:peptidyl-prolyl cis-trans isomerase activity"/>
    <property type="evidence" value="ECO:0007669"/>
    <property type="project" value="UniProtKB-UniRule"/>
</dbReference>
<evidence type="ECO:0000256" key="2">
    <source>
        <dbReference type="ARBA" id="ARBA00023110"/>
    </source>
</evidence>
<dbReference type="InterPro" id="IPR002130">
    <property type="entry name" value="Cyclophilin-type_PPIase_dom"/>
</dbReference>
<dbReference type="PROSITE" id="PS50072">
    <property type="entry name" value="CSA_PPIASE_2"/>
    <property type="match status" value="1"/>
</dbReference>
<gene>
    <name evidence="6" type="ORF">HPBE_LOCUS24616</name>
</gene>
<dbReference type="OrthoDB" id="10064525at2759"/>
<dbReference type="InterPro" id="IPR020892">
    <property type="entry name" value="Cyclophilin-type_PPIase_CS"/>
</dbReference>
<comment type="similarity">
    <text evidence="4">Belongs to the cyclophilin-type PPIase family.</text>
</comment>
<dbReference type="PANTHER" id="PTHR11071:SF561">
    <property type="entry name" value="PEPTIDYL-PROLYL CIS-TRANS ISOMERASE D-RELATED"/>
    <property type="match status" value="1"/>
</dbReference>
<reference evidence="6" key="1">
    <citation type="submission" date="2018-11" db="EMBL/GenBank/DDBJ databases">
        <authorList>
            <consortium name="Pathogen Informatics"/>
        </authorList>
    </citation>
    <scope>NUCLEOTIDE SEQUENCE [LARGE SCALE GENOMIC DNA]</scope>
</reference>
<dbReference type="GO" id="GO:0016018">
    <property type="term" value="F:cyclosporin A binding"/>
    <property type="evidence" value="ECO:0007669"/>
    <property type="project" value="TreeGrafter"/>
</dbReference>
<evidence type="ECO:0000313" key="6">
    <source>
        <dbReference type="EMBL" id="VDP46249.1"/>
    </source>
</evidence>